<dbReference type="InterPro" id="IPR006094">
    <property type="entry name" value="Oxid_FAD_bind_N"/>
</dbReference>
<comment type="similarity">
    <text evidence="2">Belongs to the oxygen-dependent FAD-linked oxidoreductase family.</text>
</comment>
<evidence type="ECO:0000256" key="1">
    <source>
        <dbReference type="ARBA" id="ARBA00001974"/>
    </source>
</evidence>
<dbReference type="Gene3D" id="3.30.465.10">
    <property type="match status" value="1"/>
</dbReference>
<dbReference type="EMBL" id="ML978154">
    <property type="protein sequence ID" value="KAF2036502.1"/>
    <property type="molecule type" value="Genomic_DNA"/>
</dbReference>
<dbReference type="GO" id="GO:0071949">
    <property type="term" value="F:FAD binding"/>
    <property type="evidence" value="ECO:0007669"/>
    <property type="project" value="InterPro"/>
</dbReference>
<keyword evidence="6" id="KW-0732">Signal</keyword>
<dbReference type="Proteomes" id="UP000799777">
    <property type="component" value="Unassembled WGS sequence"/>
</dbReference>
<dbReference type="PANTHER" id="PTHR42973">
    <property type="entry name" value="BINDING OXIDOREDUCTASE, PUTATIVE (AFU_ORTHOLOGUE AFUA_1G17690)-RELATED"/>
    <property type="match status" value="1"/>
</dbReference>
<feature type="signal peptide" evidence="6">
    <location>
        <begin position="1"/>
        <end position="21"/>
    </location>
</feature>
<feature type="domain" description="FAD-binding PCMH-type" evidence="7">
    <location>
        <begin position="61"/>
        <end position="233"/>
    </location>
</feature>
<dbReference type="InterPro" id="IPR050416">
    <property type="entry name" value="FAD-linked_Oxidoreductase"/>
</dbReference>
<dbReference type="Pfam" id="PF08031">
    <property type="entry name" value="BBE"/>
    <property type="match status" value="1"/>
</dbReference>
<dbReference type="InterPro" id="IPR016169">
    <property type="entry name" value="FAD-bd_PCMH_sub2"/>
</dbReference>
<dbReference type="Gene3D" id="3.40.462.20">
    <property type="match status" value="1"/>
</dbReference>
<evidence type="ECO:0000256" key="2">
    <source>
        <dbReference type="ARBA" id="ARBA00005466"/>
    </source>
</evidence>
<feature type="chain" id="PRO_5040160075" evidence="6">
    <location>
        <begin position="22"/>
        <end position="499"/>
    </location>
</feature>
<accession>A0A9P4HNL7</accession>
<comment type="caution">
    <text evidence="8">The sequence shown here is derived from an EMBL/GenBank/DDBJ whole genome shotgun (WGS) entry which is preliminary data.</text>
</comment>
<evidence type="ECO:0000256" key="6">
    <source>
        <dbReference type="SAM" id="SignalP"/>
    </source>
</evidence>
<dbReference type="AlphaFoldDB" id="A0A9P4HNL7"/>
<evidence type="ECO:0000313" key="8">
    <source>
        <dbReference type="EMBL" id="KAF2036502.1"/>
    </source>
</evidence>
<dbReference type="InterPro" id="IPR036318">
    <property type="entry name" value="FAD-bd_PCMH-like_sf"/>
</dbReference>
<protein>
    <submittedName>
        <fullName evidence="8">FAD-binding domain-containing protein</fullName>
    </submittedName>
</protein>
<sequence length="499" mass="54261">MLFPALAAWLCYLLCSQFVLAQNELQQAVAALTPKLSKGAVVTFPWDPRWAELQVRGSSPRVSPDYSVVVEVATEADVQATVTLANRFNVPFLATAGTHGWTKTLNKLSYGININLRKLNTTTLSRDGNTAIVGGGTLQYEITRSLFAKGKYAVTGLAECVSVPGPLLGGGHSLLQGQHGFSLDNLVSARVVLASGKSVDVSRTSNPDLFWALRGAGHNFGILTSLEVKAFDIPSNWTVYSLIYPTDKVEALFSLINKFEDPATKRPAKLALTGVFARVPAIDAINPIVAYTVAYEGSEADAEPYAAQFKAIGPISTTVSTNVNYVELYTVTGNNLGSQACVRNDNILGAGTSLPAWDLVGVRKAFTIFGNLTADARFANSITLLENYGMQGVRAVDPATTALAPEERERPVLASPVLWWEGDNEKTTQDAYAYVSAMRNALYTGMDKANQKRHCYVNYANGEEKKPEMYGYDARLEKLTALKKEWDPKNKFGFYNPIV</sequence>
<keyword evidence="9" id="KW-1185">Reference proteome</keyword>
<keyword evidence="5" id="KW-0560">Oxidoreductase</keyword>
<keyword evidence="4" id="KW-0274">FAD</keyword>
<proteinExistence type="inferred from homology"/>
<evidence type="ECO:0000256" key="5">
    <source>
        <dbReference type="ARBA" id="ARBA00023002"/>
    </source>
</evidence>
<dbReference type="SUPFAM" id="SSF56176">
    <property type="entry name" value="FAD-binding/transporter-associated domain-like"/>
    <property type="match status" value="1"/>
</dbReference>
<dbReference type="PROSITE" id="PS51387">
    <property type="entry name" value="FAD_PCMH"/>
    <property type="match status" value="1"/>
</dbReference>
<name>A0A9P4HNL7_9PLEO</name>
<keyword evidence="3" id="KW-0285">Flavoprotein</keyword>
<dbReference type="InterPro" id="IPR016166">
    <property type="entry name" value="FAD-bd_PCMH"/>
</dbReference>
<comment type="cofactor">
    <cofactor evidence="1">
        <name>FAD</name>
        <dbReference type="ChEBI" id="CHEBI:57692"/>
    </cofactor>
</comment>
<reference evidence="8" key="1">
    <citation type="journal article" date="2020" name="Stud. Mycol.">
        <title>101 Dothideomycetes genomes: a test case for predicting lifestyles and emergence of pathogens.</title>
        <authorList>
            <person name="Haridas S."/>
            <person name="Albert R."/>
            <person name="Binder M."/>
            <person name="Bloem J."/>
            <person name="Labutti K."/>
            <person name="Salamov A."/>
            <person name="Andreopoulos B."/>
            <person name="Baker S."/>
            <person name="Barry K."/>
            <person name="Bills G."/>
            <person name="Bluhm B."/>
            <person name="Cannon C."/>
            <person name="Castanera R."/>
            <person name="Culley D."/>
            <person name="Daum C."/>
            <person name="Ezra D."/>
            <person name="Gonzalez J."/>
            <person name="Henrissat B."/>
            <person name="Kuo A."/>
            <person name="Liang C."/>
            <person name="Lipzen A."/>
            <person name="Lutzoni F."/>
            <person name="Magnuson J."/>
            <person name="Mondo S."/>
            <person name="Nolan M."/>
            <person name="Ohm R."/>
            <person name="Pangilinan J."/>
            <person name="Park H.-J."/>
            <person name="Ramirez L."/>
            <person name="Alfaro M."/>
            <person name="Sun H."/>
            <person name="Tritt A."/>
            <person name="Yoshinaga Y."/>
            <person name="Zwiers L.-H."/>
            <person name="Turgeon B."/>
            <person name="Goodwin S."/>
            <person name="Spatafora J."/>
            <person name="Crous P."/>
            <person name="Grigoriev I."/>
        </authorList>
    </citation>
    <scope>NUCLEOTIDE SEQUENCE</scope>
    <source>
        <strain evidence="8">CBS 110217</strain>
    </source>
</reference>
<dbReference type="GO" id="GO:0016491">
    <property type="term" value="F:oxidoreductase activity"/>
    <property type="evidence" value="ECO:0007669"/>
    <property type="project" value="UniProtKB-KW"/>
</dbReference>
<dbReference type="Pfam" id="PF01565">
    <property type="entry name" value="FAD_binding_4"/>
    <property type="match status" value="1"/>
</dbReference>
<evidence type="ECO:0000259" key="7">
    <source>
        <dbReference type="PROSITE" id="PS51387"/>
    </source>
</evidence>
<evidence type="ECO:0000256" key="4">
    <source>
        <dbReference type="ARBA" id="ARBA00022827"/>
    </source>
</evidence>
<dbReference type="OrthoDB" id="9996127at2759"/>
<organism evidence="8 9">
    <name type="scientific">Setomelanomma holmii</name>
    <dbReference type="NCBI Taxonomy" id="210430"/>
    <lineage>
        <taxon>Eukaryota</taxon>
        <taxon>Fungi</taxon>
        <taxon>Dikarya</taxon>
        <taxon>Ascomycota</taxon>
        <taxon>Pezizomycotina</taxon>
        <taxon>Dothideomycetes</taxon>
        <taxon>Pleosporomycetidae</taxon>
        <taxon>Pleosporales</taxon>
        <taxon>Pleosporineae</taxon>
        <taxon>Phaeosphaeriaceae</taxon>
        <taxon>Setomelanomma</taxon>
    </lineage>
</organism>
<dbReference type="PANTHER" id="PTHR42973:SF9">
    <property type="entry name" value="FAD-BINDING PCMH-TYPE DOMAIN-CONTAINING PROTEIN-RELATED"/>
    <property type="match status" value="1"/>
</dbReference>
<dbReference type="InterPro" id="IPR012951">
    <property type="entry name" value="BBE"/>
</dbReference>
<evidence type="ECO:0000256" key="3">
    <source>
        <dbReference type="ARBA" id="ARBA00022630"/>
    </source>
</evidence>
<gene>
    <name evidence="8" type="ORF">EK21DRAFT_51369</name>
</gene>
<evidence type="ECO:0000313" key="9">
    <source>
        <dbReference type="Proteomes" id="UP000799777"/>
    </source>
</evidence>